<dbReference type="AlphaFoldDB" id="X0XZJ9"/>
<evidence type="ECO:0000313" key="1">
    <source>
        <dbReference type="EMBL" id="GAG40577.1"/>
    </source>
</evidence>
<sequence>IASTDSEAARDQEYRRLKGEIEEAMRNTDYAKRELRMPGTAGLRLKGALKYLLRMARGK</sequence>
<accession>X0XZJ9</accession>
<proteinExistence type="predicted"/>
<gene>
    <name evidence="1" type="ORF">S01H1_67738</name>
</gene>
<dbReference type="EMBL" id="BARS01044883">
    <property type="protein sequence ID" value="GAG40577.1"/>
    <property type="molecule type" value="Genomic_DNA"/>
</dbReference>
<reference evidence="1" key="1">
    <citation type="journal article" date="2014" name="Front. Microbiol.">
        <title>High frequency of phylogenetically diverse reductive dehalogenase-homologous genes in deep subseafloor sedimentary metagenomes.</title>
        <authorList>
            <person name="Kawai M."/>
            <person name="Futagami T."/>
            <person name="Toyoda A."/>
            <person name="Takaki Y."/>
            <person name="Nishi S."/>
            <person name="Hori S."/>
            <person name="Arai W."/>
            <person name="Tsubouchi T."/>
            <person name="Morono Y."/>
            <person name="Uchiyama I."/>
            <person name="Ito T."/>
            <person name="Fujiyama A."/>
            <person name="Inagaki F."/>
            <person name="Takami H."/>
        </authorList>
    </citation>
    <scope>NUCLEOTIDE SEQUENCE</scope>
    <source>
        <strain evidence="1">Expedition CK06-06</strain>
    </source>
</reference>
<organism evidence="1">
    <name type="scientific">marine sediment metagenome</name>
    <dbReference type="NCBI Taxonomy" id="412755"/>
    <lineage>
        <taxon>unclassified sequences</taxon>
        <taxon>metagenomes</taxon>
        <taxon>ecological metagenomes</taxon>
    </lineage>
</organism>
<comment type="caution">
    <text evidence="1">The sequence shown here is derived from an EMBL/GenBank/DDBJ whole genome shotgun (WGS) entry which is preliminary data.</text>
</comment>
<name>X0XZJ9_9ZZZZ</name>
<feature type="non-terminal residue" evidence="1">
    <location>
        <position position="1"/>
    </location>
</feature>
<protein>
    <submittedName>
        <fullName evidence="1">Uncharacterized protein</fullName>
    </submittedName>
</protein>